<organism evidence="7 8">
    <name type="scientific">Lingula anatina</name>
    <name type="common">Brachiopod</name>
    <name type="synonym">Lingula unguis</name>
    <dbReference type="NCBI Taxonomy" id="7574"/>
    <lineage>
        <taxon>Eukaryota</taxon>
        <taxon>Metazoa</taxon>
        <taxon>Spiralia</taxon>
        <taxon>Lophotrochozoa</taxon>
        <taxon>Brachiopoda</taxon>
        <taxon>Linguliformea</taxon>
        <taxon>Lingulata</taxon>
        <taxon>Lingulida</taxon>
        <taxon>Linguloidea</taxon>
        <taxon>Lingulidae</taxon>
        <taxon>Lingula</taxon>
    </lineage>
</organism>
<sequence>MGWLVYFLLFTLGLPGSESIGTFLDNVIVDTTVGPLRGEILRTPLGVLSRFLGIRYAKAPIGNLRFERPQKPPRSSDVVNATAFGDMCLQDLNVQLETVFPRTYVNKRFPHTRMSEDCLSLNIYVPGSLLNATSIAERRALAVMVYIHGGSWEWGTGMNFDGTNMALLGDVIIVTINYRLALFGLFSTGTSAAPGNYAFEDQLCAIHWVRNNIEAFGGNASLITLFGNSAGAASVALHLMSPRSRGLFHRVIIQSGTYPPGDETANALMGPSVSENSLELARRLECESDNIEEVVECMRGKTALEIKQVFDEYKNEKDGIFSQPLQPRFDDDFLSADDVARGNAEGVPVMLGTVNDEFAFIFAITGKLHTLDGIQDLADEYIDNFIHSKKMKLFLKYQYLGENFSNAPPSVVRRAFLDAMTDLNFLKPDYLAANEFSNKSNVYAYHMTHKSSFAHWPDYVQAVHMDELYYVFGDVFEKDLFGQNAPTEEETKLSEYMVNAWTNFAKTGDPNTPSPLINGSRPLWLPYTVDNKYYLEWTANLSQQSLKKNLRLREMVLLVDVLEKMRNSFEIAVPPGMLCMVTENMKLFSVMLGVSVFFLVAFLVMLTLWCRQRRARQYGM</sequence>
<proteinExistence type="inferred from homology"/>
<dbReference type="PROSITE" id="PS00122">
    <property type="entry name" value="CARBOXYLESTERASE_B_1"/>
    <property type="match status" value="1"/>
</dbReference>
<evidence type="ECO:0000256" key="3">
    <source>
        <dbReference type="ARBA" id="ARBA00022801"/>
    </source>
</evidence>
<reference evidence="8" key="1">
    <citation type="submission" date="2025-08" db="UniProtKB">
        <authorList>
            <consortium name="RefSeq"/>
        </authorList>
    </citation>
    <scope>IDENTIFICATION</scope>
    <source>
        <tissue evidence="8">Gonads</tissue>
    </source>
</reference>
<dbReference type="Proteomes" id="UP000085678">
    <property type="component" value="Unplaced"/>
</dbReference>
<keyword evidence="5" id="KW-1133">Transmembrane helix</keyword>
<dbReference type="InterPro" id="IPR019826">
    <property type="entry name" value="Carboxylesterase_B_AS"/>
</dbReference>
<dbReference type="InterPro" id="IPR050654">
    <property type="entry name" value="AChE-related_enzymes"/>
</dbReference>
<dbReference type="EC" id="3.1.1.-" evidence="4"/>
<evidence type="ECO:0000256" key="5">
    <source>
        <dbReference type="SAM" id="Phobius"/>
    </source>
</evidence>
<keyword evidence="2" id="KW-0719">Serine esterase</keyword>
<dbReference type="PANTHER" id="PTHR43918">
    <property type="entry name" value="ACETYLCHOLINESTERASE"/>
    <property type="match status" value="1"/>
</dbReference>
<dbReference type="InterPro" id="IPR002018">
    <property type="entry name" value="CarbesteraseB"/>
</dbReference>
<evidence type="ECO:0000256" key="2">
    <source>
        <dbReference type="ARBA" id="ARBA00022487"/>
    </source>
</evidence>
<dbReference type="GO" id="GO:0005886">
    <property type="term" value="C:plasma membrane"/>
    <property type="evidence" value="ECO:0007669"/>
    <property type="project" value="TreeGrafter"/>
</dbReference>
<dbReference type="InterPro" id="IPR029058">
    <property type="entry name" value="AB_hydrolase_fold"/>
</dbReference>
<dbReference type="RefSeq" id="XP_013421584.1">
    <property type="nucleotide sequence ID" value="XM_013566130.2"/>
</dbReference>
<keyword evidence="3 4" id="KW-0378">Hydrolase</keyword>
<keyword evidence="4" id="KW-0732">Signal</keyword>
<evidence type="ECO:0000313" key="8">
    <source>
        <dbReference type="RefSeq" id="XP_013421584.1"/>
    </source>
</evidence>
<name>A0A1S3KGK3_LINAN</name>
<feature type="chain" id="PRO_5010000511" description="Carboxylic ester hydrolase" evidence="4">
    <location>
        <begin position="20"/>
        <end position="620"/>
    </location>
</feature>
<dbReference type="KEGG" id="lak:106181678"/>
<keyword evidence="5" id="KW-0812">Transmembrane</keyword>
<dbReference type="GO" id="GO:0019695">
    <property type="term" value="P:choline metabolic process"/>
    <property type="evidence" value="ECO:0007669"/>
    <property type="project" value="TreeGrafter"/>
</dbReference>
<keyword evidence="5" id="KW-0472">Membrane</keyword>
<dbReference type="Gene3D" id="3.40.50.1820">
    <property type="entry name" value="alpha/beta hydrolase"/>
    <property type="match status" value="1"/>
</dbReference>
<feature type="transmembrane region" description="Helical" evidence="5">
    <location>
        <begin position="587"/>
        <end position="610"/>
    </location>
</feature>
<protein>
    <recommendedName>
        <fullName evidence="4">Carboxylic ester hydrolase</fullName>
        <ecNumber evidence="4">3.1.1.-</ecNumber>
    </recommendedName>
</protein>
<dbReference type="Pfam" id="PF00135">
    <property type="entry name" value="COesterase"/>
    <property type="match status" value="1"/>
</dbReference>
<dbReference type="InParanoid" id="A0A1S3KGK3"/>
<feature type="signal peptide" evidence="4">
    <location>
        <begin position="1"/>
        <end position="19"/>
    </location>
</feature>
<evidence type="ECO:0000256" key="4">
    <source>
        <dbReference type="RuleBase" id="RU361235"/>
    </source>
</evidence>
<dbReference type="GO" id="GO:0003990">
    <property type="term" value="F:acetylcholinesterase activity"/>
    <property type="evidence" value="ECO:0007669"/>
    <property type="project" value="TreeGrafter"/>
</dbReference>
<comment type="similarity">
    <text evidence="1 4">Belongs to the type-B carboxylesterase/lipase family.</text>
</comment>
<dbReference type="SUPFAM" id="SSF53474">
    <property type="entry name" value="alpha/beta-Hydrolases"/>
    <property type="match status" value="1"/>
</dbReference>
<evidence type="ECO:0000259" key="6">
    <source>
        <dbReference type="Pfam" id="PF00135"/>
    </source>
</evidence>
<dbReference type="ESTHER" id="linun-a0a1s3kgk3">
    <property type="family name" value="Carb_B_Brachiopoda"/>
</dbReference>
<dbReference type="AlphaFoldDB" id="A0A1S3KGK3"/>
<dbReference type="GO" id="GO:0006581">
    <property type="term" value="P:acetylcholine catabolic process"/>
    <property type="evidence" value="ECO:0007669"/>
    <property type="project" value="TreeGrafter"/>
</dbReference>
<evidence type="ECO:0000313" key="7">
    <source>
        <dbReference type="Proteomes" id="UP000085678"/>
    </source>
</evidence>
<accession>A0A1S3KGK3</accession>
<keyword evidence="7" id="KW-1185">Reference proteome</keyword>
<dbReference type="OrthoDB" id="3200163at2759"/>
<dbReference type="GO" id="GO:0005615">
    <property type="term" value="C:extracellular space"/>
    <property type="evidence" value="ECO:0007669"/>
    <property type="project" value="TreeGrafter"/>
</dbReference>
<evidence type="ECO:0000256" key="1">
    <source>
        <dbReference type="ARBA" id="ARBA00005964"/>
    </source>
</evidence>
<gene>
    <name evidence="8" type="primary">LOC106181678</name>
</gene>
<dbReference type="GeneID" id="106181678"/>
<dbReference type="PANTHER" id="PTHR43918:SF4">
    <property type="entry name" value="CARBOXYLIC ESTER HYDROLASE"/>
    <property type="match status" value="1"/>
</dbReference>
<feature type="domain" description="Carboxylesterase type B" evidence="6">
    <location>
        <begin position="27"/>
        <end position="548"/>
    </location>
</feature>